<dbReference type="EMBL" id="JNUP01000029">
    <property type="protein sequence ID" value="KGE73391.1"/>
    <property type="molecule type" value="Genomic_DNA"/>
</dbReference>
<dbReference type="eggNOG" id="COG0346">
    <property type="taxonomic scope" value="Bacteria"/>
</dbReference>
<dbReference type="Pfam" id="PF00903">
    <property type="entry name" value="Glyoxalase"/>
    <property type="match status" value="1"/>
</dbReference>
<accession>A0A098R0W1</accession>
<dbReference type="InterPro" id="IPR004360">
    <property type="entry name" value="Glyas_Fos-R_dOase_dom"/>
</dbReference>
<dbReference type="STRING" id="1480694.DC28_03715"/>
<sequence>MNLGYVIIYVKDVAAARDFYARAFGLEKGFIDESETFGEMKTGQTALAFAQEELLTKGVGLTPPKEPNRRIEIALTTPDVPAAFSRALDAGAGSLVEPEEKPWGQVVAYVEDPFGTLVEICTPMG</sequence>
<dbReference type="PANTHER" id="PTHR36503">
    <property type="entry name" value="BLR2520 PROTEIN"/>
    <property type="match status" value="1"/>
</dbReference>
<dbReference type="SUPFAM" id="SSF54593">
    <property type="entry name" value="Glyoxalase/Bleomycin resistance protein/Dihydroxybiphenyl dioxygenase"/>
    <property type="match status" value="1"/>
</dbReference>
<comment type="caution">
    <text evidence="2">The sequence shown here is derived from an EMBL/GenBank/DDBJ whole genome shotgun (WGS) entry which is preliminary data.</text>
</comment>
<organism evidence="2 3">
    <name type="scientific">Spirochaeta lutea</name>
    <dbReference type="NCBI Taxonomy" id="1480694"/>
    <lineage>
        <taxon>Bacteria</taxon>
        <taxon>Pseudomonadati</taxon>
        <taxon>Spirochaetota</taxon>
        <taxon>Spirochaetia</taxon>
        <taxon>Spirochaetales</taxon>
        <taxon>Spirochaetaceae</taxon>
        <taxon>Spirochaeta</taxon>
    </lineage>
</organism>
<evidence type="ECO:0000313" key="2">
    <source>
        <dbReference type="EMBL" id="KGE73391.1"/>
    </source>
</evidence>
<reference evidence="2 3" key="1">
    <citation type="submission" date="2014-05" db="EMBL/GenBank/DDBJ databases">
        <title>De novo Genome Sequence of Spirocheata sp.</title>
        <authorList>
            <person name="Shivani Y."/>
            <person name="Subhash Y."/>
            <person name="Tushar L."/>
            <person name="Sasikala C."/>
            <person name="Ramana C.V."/>
        </authorList>
    </citation>
    <scope>NUCLEOTIDE SEQUENCE [LARGE SCALE GENOMIC DNA]</scope>
    <source>
        <strain evidence="2 3">JC230</strain>
    </source>
</reference>
<dbReference type="CDD" id="cd07264">
    <property type="entry name" value="VOC_like"/>
    <property type="match status" value="1"/>
</dbReference>
<dbReference type="RefSeq" id="WP_037546053.1">
    <property type="nucleotide sequence ID" value="NZ_JNUP01000029.1"/>
</dbReference>
<dbReference type="InterPro" id="IPR029068">
    <property type="entry name" value="Glyas_Bleomycin-R_OHBP_Dase"/>
</dbReference>
<gene>
    <name evidence="2" type="ORF">DC28_03715</name>
</gene>
<dbReference type="Proteomes" id="UP000029692">
    <property type="component" value="Unassembled WGS sequence"/>
</dbReference>
<dbReference type="PROSITE" id="PS51819">
    <property type="entry name" value="VOC"/>
    <property type="match status" value="1"/>
</dbReference>
<evidence type="ECO:0000313" key="3">
    <source>
        <dbReference type="Proteomes" id="UP000029692"/>
    </source>
</evidence>
<keyword evidence="3" id="KW-1185">Reference proteome</keyword>
<dbReference type="AlphaFoldDB" id="A0A098R0W1"/>
<dbReference type="PANTHER" id="PTHR36503:SF1">
    <property type="entry name" value="BLR2520 PROTEIN"/>
    <property type="match status" value="1"/>
</dbReference>
<dbReference type="InterPro" id="IPR037523">
    <property type="entry name" value="VOC_core"/>
</dbReference>
<dbReference type="Gene3D" id="3.10.180.10">
    <property type="entry name" value="2,3-Dihydroxybiphenyl 1,2-Dioxygenase, domain 1"/>
    <property type="match status" value="1"/>
</dbReference>
<feature type="domain" description="VOC" evidence="1">
    <location>
        <begin position="2"/>
        <end position="123"/>
    </location>
</feature>
<name>A0A098R0W1_9SPIO</name>
<proteinExistence type="predicted"/>
<evidence type="ECO:0000259" key="1">
    <source>
        <dbReference type="PROSITE" id="PS51819"/>
    </source>
</evidence>
<dbReference type="OrthoDB" id="9815599at2"/>
<protein>
    <submittedName>
        <fullName evidence="2">Glyoxalase</fullName>
    </submittedName>
</protein>